<keyword evidence="2" id="KW-0472">Membrane</keyword>
<dbReference type="STRING" id="2282107.A0A286UIC6"/>
<keyword evidence="5" id="KW-1185">Reference proteome</keyword>
<dbReference type="OrthoDB" id="2745105at2759"/>
<dbReference type="EMBL" id="NBII01000004">
    <property type="protein sequence ID" value="PAV19224.1"/>
    <property type="molecule type" value="Genomic_DNA"/>
</dbReference>
<dbReference type="InterPro" id="IPR045339">
    <property type="entry name" value="DUF6534"/>
</dbReference>
<keyword evidence="2" id="KW-0812">Transmembrane</keyword>
<dbReference type="Proteomes" id="UP000217199">
    <property type="component" value="Unassembled WGS sequence"/>
</dbReference>
<feature type="compositionally biased region" description="Low complexity" evidence="1">
    <location>
        <begin position="261"/>
        <end position="272"/>
    </location>
</feature>
<evidence type="ECO:0000256" key="1">
    <source>
        <dbReference type="SAM" id="MobiDB-lite"/>
    </source>
</evidence>
<feature type="transmembrane region" description="Helical" evidence="2">
    <location>
        <begin position="163"/>
        <end position="184"/>
    </location>
</feature>
<evidence type="ECO:0000259" key="3">
    <source>
        <dbReference type="Pfam" id="PF20152"/>
    </source>
</evidence>
<organism evidence="4 5">
    <name type="scientific">Pyrrhoderma noxium</name>
    <dbReference type="NCBI Taxonomy" id="2282107"/>
    <lineage>
        <taxon>Eukaryota</taxon>
        <taxon>Fungi</taxon>
        <taxon>Dikarya</taxon>
        <taxon>Basidiomycota</taxon>
        <taxon>Agaricomycotina</taxon>
        <taxon>Agaricomycetes</taxon>
        <taxon>Hymenochaetales</taxon>
        <taxon>Hymenochaetaceae</taxon>
        <taxon>Pyrrhoderma</taxon>
    </lineage>
</organism>
<dbReference type="PANTHER" id="PTHR40465:SF1">
    <property type="entry name" value="DUF6534 DOMAIN-CONTAINING PROTEIN"/>
    <property type="match status" value="1"/>
</dbReference>
<feature type="transmembrane region" description="Helical" evidence="2">
    <location>
        <begin position="12"/>
        <end position="35"/>
    </location>
</feature>
<feature type="transmembrane region" description="Helical" evidence="2">
    <location>
        <begin position="196"/>
        <end position="223"/>
    </location>
</feature>
<reference evidence="4 5" key="1">
    <citation type="journal article" date="2017" name="Mol. Ecol.">
        <title>Comparative and population genomic landscape of Phellinus noxius: A hypervariable fungus causing root rot in trees.</title>
        <authorList>
            <person name="Chung C.L."/>
            <person name="Lee T.J."/>
            <person name="Akiba M."/>
            <person name="Lee H.H."/>
            <person name="Kuo T.H."/>
            <person name="Liu D."/>
            <person name="Ke H.M."/>
            <person name="Yokoi T."/>
            <person name="Roa M.B."/>
            <person name="Lu M.J."/>
            <person name="Chang Y.Y."/>
            <person name="Ann P.J."/>
            <person name="Tsai J.N."/>
            <person name="Chen C.Y."/>
            <person name="Tzean S.S."/>
            <person name="Ota Y."/>
            <person name="Hattori T."/>
            <person name="Sahashi N."/>
            <person name="Liou R.F."/>
            <person name="Kikuchi T."/>
            <person name="Tsai I.J."/>
        </authorList>
    </citation>
    <scope>NUCLEOTIDE SEQUENCE [LARGE SCALE GENOMIC DNA]</scope>
    <source>
        <strain evidence="4 5">FFPRI411160</strain>
    </source>
</reference>
<gene>
    <name evidence="4" type="ORF">PNOK_0415700</name>
</gene>
<sequence>MADVAVSLDNNWGALFIFGIITSALWGAGSVQVYLYYDSFWKTDTRWLKTLVFVTWALDTVHQALYVKTLYSVLVSHFGDLGFLLYNSKDTVICNLFTAIICVLVQGFYIIRIWILSKRNYIFTVTCSVLSIAQLTMTIIYFGKSIGIEFAVEIETIVAIARAVTSISAVTDSVIAASMVFLLMRSRTGFAQTDSLVQRIVIYTMGTGLTTGICEITSFILAFASPTTFFYIAFFLALPKLYLNSMMTSLNSRKGARSRSRSNTSELSSSSLRGAQTFPVNVQFMSIGESGTVSNVKANSNADDIELGNVPQAIEKSYRHNLPKVHSLDVTRPYAAR</sequence>
<dbReference type="InParanoid" id="A0A286UIC6"/>
<accession>A0A286UIC6</accession>
<feature type="transmembrane region" description="Helical" evidence="2">
    <location>
        <begin position="122"/>
        <end position="143"/>
    </location>
</feature>
<feature type="transmembrane region" description="Helical" evidence="2">
    <location>
        <begin position="96"/>
        <end position="115"/>
    </location>
</feature>
<name>A0A286UIC6_9AGAM</name>
<feature type="region of interest" description="Disordered" evidence="1">
    <location>
        <begin position="253"/>
        <end position="272"/>
    </location>
</feature>
<dbReference type="PANTHER" id="PTHR40465">
    <property type="entry name" value="CHROMOSOME 1, WHOLE GENOME SHOTGUN SEQUENCE"/>
    <property type="match status" value="1"/>
</dbReference>
<evidence type="ECO:0000313" key="4">
    <source>
        <dbReference type="EMBL" id="PAV19224.1"/>
    </source>
</evidence>
<dbReference type="Pfam" id="PF20152">
    <property type="entry name" value="DUF6534"/>
    <property type="match status" value="1"/>
</dbReference>
<feature type="transmembrane region" description="Helical" evidence="2">
    <location>
        <begin position="229"/>
        <end position="250"/>
    </location>
</feature>
<comment type="caution">
    <text evidence="4">The sequence shown here is derived from an EMBL/GenBank/DDBJ whole genome shotgun (WGS) entry which is preliminary data.</text>
</comment>
<dbReference type="AlphaFoldDB" id="A0A286UIC6"/>
<proteinExistence type="predicted"/>
<evidence type="ECO:0000256" key="2">
    <source>
        <dbReference type="SAM" id="Phobius"/>
    </source>
</evidence>
<evidence type="ECO:0000313" key="5">
    <source>
        <dbReference type="Proteomes" id="UP000217199"/>
    </source>
</evidence>
<keyword evidence="2" id="KW-1133">Transmembrane helix</keyword>
<feature type="domain" description="DUF6534" evidence="3">
    <location>
        <begin position="168"/>
        <end position="254"/>
    </location>
</feature>
<protein>
    <recommendedName>
        <fullName evidence="3">DUF6534 domain-containing protein</fullName>
    </recommendedName>
</protein>
<feature type="transmembrane region" description="Helical" evidence="2">
    <location>
        <begin position="47"/>
        <end position="66"/>
    </location>
</feature>